<sequence>MNKGIFKRIIQNFIRLVTLLVAVCVIAYFLIQISPIDPIQAYVGAGVAVSPEQRENIENFWGGNGSPLKQFLTWSRAVLQGDFGVSLIYRRPVLDIIIEKFNHSILLMGLSWVLSGIIGYTLGLLMGINRGKPGERVMKTICLSLSSTPTFWVGLILLLIFSIGLGWFPVGLSVPIGMLTKEITFFQRVYHALLPALALSFTSFSPVALHTRDKVFTAMESDYVLFARARGEKSKEIIKNHVVHNTLIPAITLQFASFSELFGGSVLVEQVFSYPGLGRAAVEAGLRSDVPLLLGVTLFSALFVFLGNSIANILYQWVDPKIGEMDYE</sequence>
<dbReference type="EMBL" id="JANKAS010000009">
    <property type="protein sequence ID" value="MCR1899391.1"/>
    <property type="molecule type" value="Genomic_DNA"/>
</dbReference>
<feature type="transmembrane region" description="Helical" evidence="7">
    <location>
        <begin position="149"/>
        <end position="169"/>
    </location>
</feature>
<dbReference type="GO" id="GO:0055085">
    <property type="term" value="P:transmembrane transport"/>
    <property type="evidence" value="ECO:0007669"/>
    <property type="project" value="InterPro"/>
</dbReference>
<keyword evidence="4 7" id="KW-0812">Transmembrane</keyword>
<feature type="transmembrane region" description="Helical" evidence="7">
    <location>
        <begin position="189"/>
        <end position="209"/>
    </location>
</feature>
<evidence type="ECO:0000256" key="3">
    <source>
        <dbReference type="ARBA" id="ARBA00022475"/>
    </source>
</evidence>
<organism evidence="9 10">
    <name type="scientific">Irregularibacter muris</name>
    <dbReference type="NCBI Taxonomy" id="1796619"/>
    <lineage>
        <taxon>Bacteria</taxon>
        <taxon>Bacillati</taxon>
        <taxon>Bacillota</taxon>
        <taxon>Clostridia</taxon>
        <taxon>Eubacteriales</taxon>
        <taxon>Eubacteriaceae</taxon>
        <taxon>Irregularibacter</taxon>
    </lineage>
</organism>
<dbReference type="Pfam" id="PF00528">
    <property type="entry name" value="BPD_transp_1"/>
    <property type="match status" value="1"/>
</dbReference>
<evidence type="ECO:0000256" key="5">
    <source>
        <dbReference type="ARBA" id="ARBA00022989"/>
    </source>
</evidence>
<dbReference type="GO" id="GO:0005886">
    <property type="term" value="C:plasma membrane"/>
    <property type="evidence" value="ECO:0007669"/>
    <property type="project" value="UniProtKB-SubCell"/>
</dbReference>
<name>A0AAE3HF10_9FIRM</name>
<keyword evidence="2 7" id="KW-0813">Transport</keyword>
<reference evidence="9" key="1">
    <citation type="submission" date="2022-07" db="EMBL/GenBank/DDBJ databases">
        <title>Enhanced cultured diversity of the mouse gut microbiota enables custom-made synthetic communities.</title>
        <authorList>
            <person name="Afrizal A."/>
        </authorList>
    </citation>
    <scope>NUCLEOTIDE SEQUENCE</scope>
    <source>
        <strain evidence="9">DSM 28593</strain>
    </source>
</reference>
<evidence type="ECO:0000256" key="7">
    <source>
        <dbReference type="RuleBase" id="RU363032"/>
    </source>
</evidence>
<gene>
    <name evidence="9" type="ORF">NSA47_10390</name>
</gene>
<dbReference type="CDD" id="cd06261">
    <property type="entry name" value="TM_PBP2"/>
    <property type="match status" value="1"/>
</dbReference>
<feature type="transmembrane region" description="Helical" evidence="7">
    <location>
        <begin position="105"/>
        <end position="128"/>
    </location>
</feature>
<dbReference type="PANTHER" id="PTHR43163:SF6">
    <property type="entry name" value="DIPEPTIDE TRANSPORT SYSTEM PERMEASE PROTEIN DPPB-RELATED"/>
    <property type="match status" value="1"/>
</dbReference>
<accession>A0AAE3HF10</accession>
<dbReference type="InterPro" id="IPR035906">
    <property type="entry name" value="MetI-like_sf"/>
</dbReference>
<comment type="subcellular location">
    <subcellularLocation>
        <location evidence="1 7">Cell membrane</location>
        <topology evidence="1 7">Multi-pass membrane protein</topology>
    </subcellularLocation>
</comment>
<comment type="similarity">
    <text evidence="7">Belongs to the binding-protein-dependent transport system permease family.</text>
</comment>
<keyword evidence="5 7" id="KW-1133">Transmembrane helix</keyword>
<evidence type="ECO:0000256" key="4">
    <source>
        <dbReference type="ARBA" id="ARBA00022692"/>
    </source>
</evidence>
<evidence type="ECO:0000313" key="9">
    <source>
        <dbReference type="EMBL" id="MCR1899391.1"/>
    </source>
</evidence>
<keyword evidence="3" id="KW-1003">Cell membrane</keyword>
<comment type="caution">
    <text evidence="9">The sequence shown here is derived from an EMBL/GenBank/DDBJ whole genome shotgun (WGS) entry which is preliminary data.</text>
</comment>
<dbReference type="InterPro" id="IPR000515">
    <property type="entry name" value="MetI-like"/>
</dbReference>
<evidence type="ECO:0000256" key="2">
    <source>
        <dbReference type="ARBA" id="ARBA00022448"/>
    </source>
</evidence>
<keyword evidence="6 7" id="KW-0472">Membrane</keyword>
<proteinExistence type="inferred from homology"/>
<feature type="transmembrane region" description="Helical" evidence="7">
    <location>
        <begin position="12"/>
        <end position="31"/>
    </location>
</feature>
<feature type="domain" description="ABC transmembrane type-1" evidence="8">
    <location>
        <begin position="101"/>
        <end position="315"/>
    </location>
</feature>
<evidence type="ECO:0000256" key="1">
    <source>
        <dbReference type="ARBA" id="ARBA00004651"/>
    </source>
</evidence>
<dbReference type="Proteomes" id="UP001205748">
    <property type="component" value="Unassembled WGS sequence"/>
</dbReference>
<evidence type="ECO:0000259" key="8">
    <source>
        <dbReference type="PROSITE" id="PS50928"/>
    </source>
</evidence>
<dbReference type="Gene3D" id="1.10.3720.10">
    <property type="entry name" value="MetI-like"/>
    <property type="match status" value="1"/>
</dbReference>
<protein>
    <submittedName>
        <fullName evidence="9">ABC transporter permease</fullName>
    </submittedName>
</protein>
<dbReference type="RefSeq" id="WP_257531709.1">
    <property type="nucleotide sequence ID" value="NZ_JANKAS010000009.1"/>
</dbReference>
<evidence type="ECO:0000313" key="10">
    <source>
        <dbReference type="Proteomes" id="UP001205748"/>
    </source>
</evidence>
<evidence type="ECO:0000256" key="6">
    <source>
        <dbReference type="ARBA" id="ARBA00023136"/>
    </source>
</evidence>
<dbReference type="PROSITE" id="PS50928">
    <property type="entry name" value="ABC_TM1"/>
    <property type="match status" value="1"/>
</dbReference>
<keyword evidence="10" id="KW-1185">Reference proteome</keyword>
<feature type="transmembrane region" description="Helical" evidence="7">
    <location>
        <begin position="292"/>
        <end position="318"/>
    </location>
</feature>
<dbReference type="PANTHER" id="PTHR43163">
    <property type="entry name" value="DIPEPTIDE TRANSPORT SYSTEM PERMEASE PROTEIN DPPB-RELATED"/>
    <property type="match status" value="1"/>
</dbReference>
<dbReference type="AlphaFoldDB" id="A0AAE3HF10"/>
<dbReference type="SUPFAM" id="SSF161098">
    <property type="entry name" value="MetI-like"/>
    <property type="match status" value="1"/>
</dbReference>